<dbReference type="Proteomes" id="UP001209229">
    <property type="component" value="Unassembled WGS sequence"/>
</dbReference>
<dbReference type="CDD" id="cd02966">
    <property type="entry name" value="TlpA_like_family"/>
    <property type="match status" value="1"/>
</dbReference>
<sequence length="485" mass="57193">MRYIVLIFVLIVAQWVKAERLDSVTIYGSAVEYANMNLTVQRQSNYITRDFKDLRSFRVNKKGDFITSFFVDDVTKIYISLGEMQGYLFVEPGKSYNIELPPYRPMKEENKLNPFFIPEPVLLGVKNESSVDLNREIKEFNLSYNQKFADNIKKIVLTNNKKLAYQIIDETEEEFPASKDTWFHQYKSYSYINLKNFINSNQKRKLINENFSHVPVQYSLDPYWEAFNQVFSNFFYSYFNSKEGEEVKNLWPKVESFDSLAIAFGKDSLFYNRTLTELVVIKGLYDGFYSGNYNKEKIITLMKRASEECNSDMNKEIAGDIFHKFTKLRVGLLAPSFSLTTLSGKSRELKDFQGKFIYLNFANTENYACKKDFQILSQFAEMFKKDMVIVTILTDEDPDKAYEFVKQHKYKWNFLHFSHNAKVLLDYDIKAFPTYYLIDPEGNLIFAPAPGPEENFVPMFSETYNQWRYKKMRKEKPKARTIYDL</sequence>
<evidence type="ECO:0000313" key="2">
    <source>
        <dbReference type="EMBL" id="MCW3788069.1"/>
    </source>
</evidence>
<evidence type="ECO:0000313" key="3">
    <source>
        <dbReference type="Proteomes" id="UP001209229"/>
    </source>
</evidence>
<gene>
    <name evidence="2" type="ORF">OM075_16450</name>
</gene>
<dbReference type="InterPro" id="IPR000866">
    <property type="entry name" value="AhpC/TSA"/>
</dbReference>
<dbReference type="InterPro" id="IPR050553">
    <property type="entry name" value="Thioredoxin_ResA/DsbE_sf"/>
</dbReference>
<dbReference type="SUPFAM" id="SSF52833">
    <property type="entry name" value="Thioredoxin-like"/>
    <property type="match status" value="1"/>
</dbReference>
<dbReference type="PROSITE" id="PS51352">
    <property type="entry name" value="THIOREDOXIN_2"/>
    <property type="match status" value="1"/>
</dbReference>
<dbReference type="GO" id="GO:0016209">
    <property type="term" value="F:antioxidant activity"/>
    <property type="evidence" value="ECO:0007669"/>
    <property type="project" value="InterPro"/>
</dbReference>
<dbReference type="Gene3D" id="3.40.30.10">
    <property type="entry name" value="Glutaredoxin"/>
    <property type="match status" value="1"/>
</dbReference>
<organism evidence="2 3">
    <name type="scientific">Plebeiibacterium sediminum</name>
    <dbReference type="NCBI Taxonomy" id="2992112"/>
    <lineage>
        <taxon>Bacteria</taxon>
        <taxon>Pseudomonadati</taxon>
        <taxon>Bacteroidota</taxon>
        <taxon>Bacteroidia</taxon>
        <taxon>Marinilabiliales</taxon>
        <taxon>Marinilabiliaceae</taxon>
        <taxon>Plebeiibacterium</taxon>
    </lineage>
</organism>
<comment type="caution">
    <text evidence="2">The sequence shown here is derived from an EMBL/GenBank/DDBJ whole genome shotgun (WGS) entry which is preliminary data.</text>
</comment>
<dbReference type="Pfam" id="PF00578">
    <property type="entry name" value="AhpC-TSA"/>
    <property type="match status" value="1"/>
</dbReference>
<proteinExistence type="predicted"/>
<dbReference type="PANTHER" id="PTHR42852:SF13">
    <property type="entry name" value="PROTEIN DIPZ"/>
    <property type="match status" value="1"/>
</dbReference>
<accession>A0AAE3M6F7</accession>
<name>A0AAE3M6F7_9BACT</name>
<feature type="domain" description="Thioredoxin" evidence="1">
    <location>
        <begin position="328"/>
        <end position="465"/>
    </location>
</feature>
<dbReference type="GO" id="GO:0016491">
    <property type="term" value="F:oxidoreductase activity"/>
    <property type="evidence" value="ECO:0007669"/>
    <property type="project" value="InterPro"/>
</dbReference>
<dbReference type="EMBL" id="JAPDPJ010000043">
    <property type="protein sequence ID" value="MCW3788069.1"/>
    <property type="molecule type" value="Genomic_DNA"/>
</dbReference>
<protein>
    <submittedName>
        <fullName evidence="2">TlpA family protein disulfide reductase</fullName>
    </submittedName>
</protein>
<dbReference type="RefSeq" id="WP_301191630.1">
    <property type="nucleotide sequence ID" value="NZ_JAPDPJ010000043.1"/>
</dbReference>
<dbReference type="InterPro" id="IPR036249">
    <property type="entry name" value="Thioredoxin-like_sf"/>
</dbReference>
<dbReference type="InterPro" id="IPR013766">
    <property type="entry name" value="Thioredoxin_domain"/>
</dbReference>
<dbReference type="AlphaFoldDB" id="A0AAE3M6F7"/>
<dbReference type="PANTHER" id="PTHR42852">
    <property type="entry name" value="THIOL:DISULFIDE INTERCHANGE PROTEIN DSBE"/>
    <property type="match status" value="1"/>
</dbReference>
<reference evidence="2" key="1">
    <citation type="submission" date="2022-10" db="EMBL/GenBank/DDBJ databases">
        <authorList>
            <person name="Yu W.X."/>
        </authorList>
    </citation>
    <scope>NUCLEOTIDE SEQUENCE</scope>
    <source>
        <strain evidence="2">AAT</strain>
    </source>
</reference>
<keyword evidence="3" id="KW-1185">Reference proteome</keyword>
<evidence type="ECO:0000259" key="1">
    <source>
        <dbReference type="PROSITE" id="PS51352"/>
    </source>
</evidence>